<evidence type="ECO:0000256" key="4">
    <source>
        <dbReference type="ARBA" id="ARBA00022989"/>
    </source>
</evidence>
<dbReference type="Proteomes" id="UP000182054">
    <property type="component" value="Unassembled WGS sequence"/>
</dbReference>
<keyword evidence="5 6" id="KW-0472">Membrane</keyword>
<evidence type="ECO:0000256" key="5">
    <source>
        <dbReference type="ARBA" id="ARBA00023136"/>
    </source>
</evidence>
<feature type="transmembrane region" description="Helical" evidence="6">
    <location>
        <begin position="25"/>
        <end position="58"/>
    </location>
</feature>
<dbReference type="InterPro" id="IPR052770">
    <property type="entry name" value="Cobalt_transport_CbiQ"/>
</dbReference>
<dbReference type="AlphaFoldDB" id="A0A1I0TSF2"/>
<dbReference type="PANTHER" id="PTHR43723">
    <property type="entry name" value="COBALT TRANSPORT PROTEIN CBIQ"/>
    <property type="match status" value="1"/>
</dbReference>
<dbReference type="CDD" id="cd16914">
    <property type="entry name" value="EcfT"/>
    <property type="match status" value="1"/>
</dbReference>
<proteinExistence type="predicted"/>
<dbReference type="GeneID" id="85486326"/>
<organism evidence="7 8">
    <name type="scientific">Rhodococcoides kroppenstedtii</name>
    <dbReference type="NCBI Taxonomy" id="293050"/>
    <lineage>
        <taxon>Bacteria</taxon>
        <taxon>Bacillati</taxon>
        <taxon>Actinomycetota</taxon>
        <taxon>Actinomycetes</taxon>
        <taxon>Mycobacteriales</taxon>
        <taxon>Nocardiaceae</taxon>
        <taxon>Rhodococcoides</taxon>
    </lineage>
</organism>
<dbReference type="NCBIfam" id="TIGR02454">
    <property type="entry name" value="ECF_T_CbiQ"/>
    <property type="match status" value="1"/>
</dbReference>
<evidence type="ECO:0000313" key="8">
    <source>
        <dbReference type="Proteomes" id="UP000182054"/>
    </source>
</evidence>
<dbReference type="PANTHER" id="PTHR43723:SF1">
    <property type="entry name" value="COBALT TRANSPORT PROTEIN CBIQ"/>
    <property type="match status" value="1"/>
</dbReference>
<sequence>MQGLAVDDAAWASAWRGRAVVDKAVLALGLVLCAAVLPAWPGSVLVTVVALTAATALARTPWPLLLRTLAAPAAFVVIGGVSVAITVRGAPDWGVGVTDESVRRALEVTAHAVAGTSAMILLAVTTPMVDLLAGLRRARVPQACVDVAGLVYRLLFVLLTSLRSVRRSQVARLGYSTPRRSMQSAALLTAAVLTSAWDRASRLEDGLAGREFGVADPVDAVPPPRSSPRFLTAAVAVMVVVVVVSLGVS</sequence>
<protein>
    <submittedName>
        <fullName evidence="7">Cobalt/nickel transport system permease protein</fullName>
    </submittedName>
</protein>
<feature type="transmembrane region" description="Helical" evidence="6">
    <location>
        <begin position="64"/>
        <end position="87"/>
    </location>
</feature>
<evidence type="ECO:0000256" key="6">
    <source>
        <dbReference type="SAM" id="Phobius"/>
    </source>
</evidence>
<dbReference type="Pfam" id="PF02361">
    <property type="entry name" value="CbiQ"/>
    <property type="match status" value="1"/>
</dbReference>
<keyword evidence="2" id="KW-1003">Cell membrane</keyword>
<evidence type="ECO:0000256" key="2">
    <source>
        <dbReference type="ARBA" id="ARBA00022475"/>
    </source>
</evidence>
<evidence type="ECO:0000313" key="7">
    <source>
        <dbReference type="EMBL" id="SFA54627.1"/>
    </source>
</evidence>
<comment type="subcellular location">
    <subcellularLocation>
        <location evidence="1">Cell membrane</location>
        <topology evidence="1">Multi-pass membrane protein</topology>
    </subcellularLocation>
</comment>
<feature type="transmembrane region" description="Helical" evidence="6">
    <location>
        <begin position="230"/>
        <end position="248"/>
    </location>
</feature>
<dbReference type="RefSeq" id="WP_068363367.1">
    <property type="nucleotide sequence ID" value="NZ_FOJN01000009.1"/>
</dbReference>
<evidence type="ECO:0000256" key="3">
    <source>
        <dbReference type="ARBA" id="ARBA00022692"/>
    </source>
</evidence>
<reference evidence="7 8" key="1">
    <citation type="submission" date="2016-10" db="EMBL/GenBank/DDBJ databases">
        <authorList>
            <person name="de Groot N.N."/>
        </authorList>
    </citation>
    <scope>NUCLEOTIDE SEQUENCE [LARGE SCALE GENOMIC DNA]</scope>
    <source>
        <strain evidence="7 8">DSM 44908</strain>
    </source>
</reference>
<dbReference type="InterPro" id="IPR012809">
    <property type="entry name" value="ECF_CbiQ"/>
</dbReference>
<keyword evidence="4 6" id="KW-1133">Transmembrane helix</keyword>
<gene>
    <name evidence="7" type="ORF">SAMN05444374_10959</name>
</gene>
<feature type="transmembrane region" description="Helical" evidence="6">
    <location>
        <begin position="140"/>
        <end position="160"/>
    </location>
</feature>
<accession>A0A1I0TSF2</accession>
<evidence type="ECO:0000256" key="1">
    <source>
        <dbReference type="ARBA" id="ARBA00004651"/>
    </source>
</evidence>
<dbReference type="EMBL" id="FOJN01000009">
    <property type="protein sequence ID" value="SFA54627.1"/>
    <property type="molecule type" value="Genomic_DNA"/>
</dbReference>
<dbReference type="OrthoDB" id="4407546at2"/>
<name>A0A1I0TSF2_9NOCA</name>
<dbReference type="GO" id="GO:0006824">
    <property type="term" value="P:cobalt ion transport"/>
    <property type="evidence" value="ECO:0007669"/>
    <property type="project" value="InterPro"/>
</dbReference>
<feature type="transmembrane region" description="Helical" evidence="6">
    <location>
        <begin position="108"/>
        <end position="128"/>
    </location>
</feature>
<dbReference type="GO" id="GO:0043190">
    <property type="term" value="C:ATP-binding cassette (ABC) transporter complex"/>
    <property type="evidence" value="ECO:0007669"/>
    <property type="project" value="InterPro"/>
</dbReference>
<keyword evidence="3 6" id="KW-0812">Transmembrane</keyword>
<dbReference type="InterPro" id="IPR003339">
    <property type="entry name" value="ABC/ECF_trnsptr_transmembrane"/>
</dbReference>